<dbReference type="AlphaFoldDB" id="A0A381NXT1"/>
<keyword evidence="5" id="KW-0210">Decarboxylase</keyword>
<feature type="domain" description="Indole-3-glycerol phosphate synthase" evidence="9">
    <location>
        <begin position="7"/>
        <end position="262"/>
    </location>
</feature>
<proteinExistence type="inferred from homology"/>
<dbReference type="FunFam" id="3.20.20.70:FF:000024">
    <property type="entry name" value="Indole-3-glycerol phosphate synthase"/>
    <property type="match status" value="1"/>
</dbReference>
<feature type="non-terminal residue" evidence="10">
    <location>
        <position position="1"/>
    </location>
</feature>
<name>A0A381NXT1_9ZZZZ</name>
<keyword evidence="7" id="KW-0057">Aromatic amino acid biosynthesis</keyword>
<evidence type="ECO:0000256" key="2">
    <source>
        <dbReference type="ARBA" id="ARBA00004696"/>
    </source>
</evidence>
<accession>A0A381NXT1</accession>
<dbReference type="InterPro" id="IPR013785">
    <property type="entry name" value="Aldolase_TIM"/>
</dbReference>
<evidence type="ECO:0000256" key="6">
    <source>
        <dbReference type="ARBA" id="ARBA00022822"/>
    </source>
</evidence>
<gene>
    <name evidence="10" type="ORF">METZ01_LOCUS12214</name>
</gene>
<evidence type="ECO:0000259" key="9">
    <source>
        <dbReference type="Pfam" id="PF00218"/>
    </source>
</evidence>
<evidence type="ECO:0000256" key="7">
    <source>
        <dbReference type="ARBA" id="ARBA00023141"/>
    </source>
</evidence>
<dbReference type="InterPro" id="IPR001468">
    <property type="entry name" value="Indole-3-GlycerolPSynthase_CS"/>
</dbReference>
<evidence type="ECO:0000256" key="5">
    <source>
        <dbReference type="ARBA" id="ARBA00022793"/>
    </source>
</evidence>
<dbReference type="UniPathway" id="UPA00035">
    <property type="reaction ID" value="UER00043"/>
</dbReference>
<dbReference type="NCBIfam" id="NF001377">
    <property type="entry name" value="PRK00278.2-4"/>
    <property type="match status" value="1"/>
</dbReference>
<dbReference type="InterPro" id="IPR013798">
    <property type="entry name" value="Indole-3-glycerol_P_synth_dom"/>
</dbReference>
<evidence type="ECO:0000256" key="1">
    <source>
        <dbReference type="ARBA" id="ARBA00001633"/>
    </source>
</evidence>
<evidence type="ECO:0000313" key="10">
    <source>
        <dbReference type="EMBL" id="SUZ59360.1"/>
    </source>
</evidence>
<keyword evidence="4" id="KW-0028">Amino-acid biosynthesis</keyword>
<dbReference type="InterPro" id="IPR011060">
    <property type="entry name" value="RibuloseP-bd_barrel"/>
</dbReference>
<dbReference type="PANTHER" id="PTHR22854:SF2">
    <property type="entry name" value="INDOLE-3-GLYCEROL-PHOSPHATE SYNTHASE"/>
    <property type="match status" value="1"/>
</dbReference>
<dbReference type="PANTHER" id="PTHR22854">
    <property type="entry name" value="TRYPTOPHAN BIOSYNTHESIS PROTEIN"/>
    <property type="match status" value="1"/>
</dbReference>
<dbReference type="GO" id="GO:0004640">
    <property type="term" value="F:phosphoribosylanthranilate isomerase activity"/>
    <property type="evidence" value="ECO:0007669"/>
    <property type="project" value="TreeGrafter"/>
</dbReference>
<dbReference type="PROSITE" id="PS00614">
    <property type="entry name" value="IGPS"/>
    <property type="match status" value="1"/>
</dbReference>
<evidence type="ECO:0000256" key="4">
    <source>
        <dbReference type="ARBA" id="ARBA00022605"/>
    </source>
</evidence>
<dbReference type="Gene3D" id="3.20.20.70">
    <property type="entry name" value="Aldolase class I"/>
    <property type="match status" value="1"/>
</dbReference>
<dbReference type="HAMAP" id="MF_00134_B">
    <property type="entry name" value="IGPS_B"/>
    <property type="match status" value="1"/>
</dbReference>
<sequence length="265" mass="29617">VTRATVLEEILAHKRTEVNAAKTAVSQTELEARLAHTGKTRGFAEAIRNRIAQKKPAIIAEIKKSSPSKGLIRENFKPAEHAEDYANNRATCLSVLTDQKYFQGRDEHLQQARAACQLPVIRKDFIIDPYQIAESRVLGADCILLIVAALQYSQLVDLVDYAQEISIDILVEVHNRSELEQALELKTELLGVNNRDLHTFETDIGVTLELAAHIPTDKLIITESGIKSREDIETMLCNGVYGFLVGESFMSSDKPGEKLKELFFQ</sequence>
<evidence type="ECO:0000256" key="3">
    <source>
        <dbReference type="ARBA" id="ARBA00012362"/>
    </source>
</evidence>
<dbReference type="CDD" id="cd00331">
    <property type="entry name" value="IGPS"/>
    <property type="match status" value="1"/>
</dbReference>
<dbReference type="GO" id="GO:0000162">
    <property type="term" value="P:L-tryptophan biosynthetic process"/>
    <property type="evidence" value="ECO:0007669"/>
    <property type="project" value="UniProtKB-UniPathway"/>
</dbReference>
<dbReference type="GO" id="GO:0004425">
    <property type="term" value="F:indole-3-glycerol-phosphate synthase activity"/>
    <property type="evidence" value="ECO:0007669"/>
    <property type="project" value="UniProtKB-EC"/>
</dbReference>
<dbReference type="SUPFAM" id="SSF51366">
    <property type="entry name" value="Ribulose-phoshate binding barrel"/>
    <property type="match status" value="1"/>
</dbReference>
<comment type="catalytic activity">
    <reaction evidence="1">
        <text>1-(2-carboxyphenylamino)-1-deoxy-D-ribulose 5-phosphate + H(+) = (1S,2R)-1-C-(indol-3-yl)glycerol 3-phosphate + CO2 + H2O</text>
        <dbReference type="Rhea" id="RHEA:23476"/>
        <dbReference type="ChEBI" id="CHEBI:15377"/>
        <dbReference type="ChEBI" id="CHEBI:15378"/>
        <dbReference type="ChEBI" id="CHEBI:16526"/>
        <dbReference type="ChEBI" id="CHEBI:58613"/>
        <dbReference type="ChEBI" id="CHEBI:58866"/>
        <dbReference type="EC" id="4.1.1.48"/>
    </reaction>
</comment>
<reference evidence="10" key="1">
    <citation type="submission" date="2018-05" db="EMBL/GenBank/DDBJ databases">
        <authorList>
            <person name="Lanie J.A."/>
            <person name="Ng W.-L."/>
            <person name="Kazmierczak K.M."/>
            <person name="Andrzejewski T.M."/>
            <person name="Davidsen T.M."/>
            <person name="Wayne K.J."/>
            <person name="Tettelin H."/>
            <person name="Glass J.I."/>
            <person name="Rusch D."/>
            <person name="Podicherti R."/>
            <person name="Tsui H.-C.T."/>
            <person name="Winkler M.E."/>
        </authorList>
    </citation>
    <scope>NUCLEOTIDE SEQUENCE</scope>
</reference>
<evidence type="ECO:0000256" key="8">
    <source>
        <dbReference type="ARBA" id="ARBA00023239"/>
    </source>
</evidence>
<dbReference type="InterPro" id="IPR045186">
    <property type="entry name" value="Indole-3-glycerol_P_synth"/>
</dbReference>
<keyword evidence="8" id="KW-0456">Lyase</keyword>
<comment type="pathway">
    <text evidence="2">Amino-acid biosynthesis; L-tryptophan biosynthesis; L-tryptophan from chorismate: step 4/5.</text>
</comment>
<dbReference type="EC" id="4.1.1.48" evidence="3"/>
<dbReference type="Pfam" id="PF00218">
    <property type="entry name" value="IGPS"/>
    <property type="match status" value="1"/>
</dbReference>
<dbReference type="NCBIfam" id="NF001373">
    <property type="entry name" value="PRK00278.1-6"/>
    <property type="match status" value="1"/>
</dbReference>
<keyword evidence="6" id="KW-0822">Tryptophan biosynthesis</keyword>
<dbReference type="EMBL" id="UINC01000673">
    <property type="protein sequence ID" value="SUZ59360.1"/>
    <property type="molecule type" value="Genomic_DNA"/>
</dbReference>
<protein>
    <recommendedName>
        <fullName evidence="3">indole-3-glycerol-phosphate synthase</fullName>
        <ecNumber evidence="3">4.1.1.48</ecNumber>
    </recommendedName>
</protein>
<organism evidence="10">
    <name type="scientific">marine metagenome</name>
    <dbReference type="NCBI Taxonomy" id="408172"/>
    <lineage>
        <taxon>unclassified sequences</taxon>
        <taxon>metagenomes</taxon>
        <taxon>ecological metagenomes</taxon>
    </lineage>
</organism>